<dbReference type="EC" id="2.5.1.145" evidence="7"/>
<comment type="similarity">
    <text evidence="1 7">Belongs to the Lgt family.</text>
</comment>
<keyword evidence="3 7" id="KW-0808">Transferase</keyword>
<dbReference type="InterPro" id="IPR001640">
    <property type="entry name" value="Lgt"/>
</dbReference>
<keyword evidence="6 7" id="KW-0472">Membrane</keyword>
<evidence type="ECO:0000256" key="7">
    <source>
        <dbReference type="HAMAP-Rule" id="MF_01147"/>
    </source>
</evidence>
<feature type="transmembrane region" description="Helical" evidence="7">
    <location>
        <begin position="157"/>
        <end position="177"/>
    </location>
</feature>
<evidence type="ECO:0000313" key="9">
    <source>
        <dbReference type="Proteomes" id="UP000231292"/>
    </source>
</evidence>
<dbReference type="Proteomes" id="UP000231292">
    <property type="component" value="Unassembled WGS sequence"/>
</dbReference>
<name>A0A2G9YJL1_9BACT</name>
<proteinExistence type="inferred from homology"/>
<accession>A0A2G9YJL1</accession>
<feature type="binding site" evidence="7">
    <location>
        <position position="130"/>
    </location>
    <ligand>
        <name>a 1,2-diacyl-sn-glycero-3-phospho-(1'-sn-glycerol)</name>
        <dbReference type="ChEBI" id="CHEBI:64716"/>
    </ligand>
</feature>
<keyword evidence="4 7" id="KW-0812">Transmembrane</keyword>
<keyword evidence="2 7" id="KW-1003">Cell membrane</keyword>
<evidence type="ECO:0000256" key="1">
    <source>
        <dbReference type="ARBA" id="ARBA00007150"/>
    </source>
</evidence>
<feature type="transmembrane region" description="Helical" evidence="7">
    <location>
        <begin position="117"/>
        <end position="137"/>
    </location>
</feature>
<comment type="caution">
    <text evidence="8">The sequence shown here is derived from an EMBL/GenBank/DDBJ whole genome shotgun (WGS) entry which is preliminary data.</text>
</comment>
<dbReference type="EMBL" id="PCRK01000067">
    <property type="protein sequence ID" value="PIP19418.1"/>
    <property type="molecule type" value="Genomic_DNA"/>
</dbReference>
<evidence type="ECO:0000256" key="3">
    <source>
        <dbReference type="ARBA" id="ARBA00022679"/>
    </source>
</evidence>
<comment type="subcellular location">
    <subcellularLocation>
        <location evidence="7">Cell membrane</location>
        <topology evidence="7">Multi-pass membrane protein</topology>
    </subcellularLocation>
</comment>
<dbReference type="Pfam" id="PF01790">
    <property type="entry name" value="LGT"/>
    <property type="match status" value="1"/>
</dbReference>
<comment type="function">
    <text evidence="7">Catalyzes the transfer of the diacylglyceryl group from phosphatidylglycerol to the sulfhydryl group of the N-terminal cysteine of a prolipoprotein, the first step in the formation of mature lipoproteins.</text>
</comment>
<dbReference type="PANTHER" id="PTHR30589:SF0">
    <property type="entry name" value="PHOSPHATIDYLGLYCEROL--PROLIPOPROTEIN DIACYLGLYCERYL TRANSFERASE"/>
    <property type="match status" value="1"/>
</dbReference>
<feature type="transmembrane region" description="Helical" evidence="7">
    <location>
        <begin position="44"/>
        <end position="66"/>
    </location>
</feature>
<comment type="pathway">
    <text evidence="7">Protein modification; lipoprotein biosynthesis (diacylglyceryl transfer).</text>
</comment>
<evidence type="ECO:0000313" key="8">
    <source>
        <dbReference type="EMBL" id="PIP19418.1"/>
    </source>
</evidence>
<sequence>MHPEICKVGPLVIYSYGLMLAVAFLVAVALASQEAKRQGVNPDIIFNLCFVVFISGIIGARIFYVLENLGYYLRSPMEIIMLAHGGLSWFGGLILGVISGVIYLRHKKANLYRIADLIIPFVALAQALGRIGCFLNGCCFGKESAHGIYFPVHQAVLIPTQIYSSFALLLIFVILRFLQAHPHREGQIFYMYLLLYSIKRFLIEFWRADNKVIIFDLTLFQLISAVVFVFSVFKLVSILKNKS</sequence>
<feature type="transmembrane region" description="Helical" evidence="7">
    <location>
        <begin position="86"/>
        <end position="105"/>
    </location>
</feature>
<dbReference type="NCBIfam" id="TIGR00544">
    <property type="entry name" value="lgt"/>
    <property type="match status" value="1"/>
</dbReference>
<comment type="catalytic activity">
    <reaction evidence="7">
        <text>L-cysteinyl-[prolipoprotein] + a 1,2-diacyl-sn-glycero-3-phospho-(1'-sn-glycerol) = an S-1,2-diacyl-sn-glyceryl-L-cysteinyl-[prolipoprotein] + sn-glycerol 1-phosphate + H(+)</text>
        <dbReference type="Rhea" id="RHEA:56712"/>
        <dbReference type="Rhea" id="RHEA-COMP:14679"/>
        <dbReference type="Rhea" id="RHEA-COMP:14680"/>
        <dbReference type="ChEBI" id="CHEBI:15378"/>
        <dbReference type="ChEBI" id="CHEBI:29950"/>
        <dbReference type="ChEBI" id="CHEBI:57685"/>
        <dbReference type="ChEBI" id="CHEBI:64716"/>
        <dbReference type="ChEBI" id="CHEBI:140658"/>
        <dbReference type="EC" id="2.5.1.145"/>
    </reaction>
</comment>
<dbReference type="PANTHER" id="PTHR30589">
    <property type="entry name" value="PROLIPOPROTEIN DIACYLGLYCERYL TRANSFERASE"/>
    <property type="match status" value="1"/>
</dbReference>
<organism evidence="8 9">
    <name type="scientific">Candidatus Sherwoodlollariibacterium unditelluris</name>
    <dbReference type="NCBI Taxonomy" id="1974757"/>
    <lineage>
        <taxon>Bacteria</taxon>
        <taxon>Pseudomonadati</taxon>
        <taxon>Candidatus Omnitrophota</taxon>
        <taxon>Candidatus Sherwoodlollariibacterium</taxon>
    </lineage>
</organism>
<feature type="transmembrane region" description="Helical" evidence="7">
    <location>
        <begin position="212"/>
        <end position="233"/>
    </location>
</feature>
<dbReference type="HAMAP" id="MF_01147">
    <property type="entry name" value="Lgt"/>
    <property type="match status" value="1"/>
</dbReference>
<evidence type="ECO:0000256" key="4">
    <source>
        <dbReference type="ARBA" id="ARBA00022692"/>
    </source>
</evidence>
<keyword evidence="8" id="KW-0449">Lipoprotein</keyword>
<evidence type="ECO:0000256" key="2">
    <source>
        <dbReference type="ARBA" id="ARBA00022475"/>
    </source>
</evidence>
<dbReference type="AlphaFoldDB" id="A0A2G9YJL1"/>
<keyword evidence="5 7" id="KW-1133">Transmembrane helix</keyword>
<dbReference type="GO" id="GO:0008961">
    <property type="term" value="F:phosphatidylglycerol-prolipoprotein diacylglyceryl transferase activity"/>
    <property type="evidence" value="ECO:0007669"/>
    <property type="project" value="UniProtKB-UniRule"/>
</dbReference>
<feature type="transmembrane region" description="Helical" evidence="7">
    <location>
        <begin position="12"/>
        <end position="32"/>
    </location>
</feature>
<protein>
    <recommendedName>
        <fullName evidence="7">Phosphatidylglycerol--prolipoprotein diacylglyceryl transferase</fullName>
        <ecNumber evidence="7">2.5.1.145</ecNumber>
    </recommendedName>
</protein>
<dbReference type="GO" id="GO:0042158">
    <property type="term" value="P:lipoprotein biosynthetic process"/>
    <property type="evidence" value="ECO:0007669"/>
    <property type="project" value="UniProtKB-UniRule"/>
</dbReference>
<evidence type="ECO:0000256" key="5">
    <source>
        <dbReference type="ARBA" id="ARBA00022989"/>
    </source>
</evidence>
<evidence type="ECO:0000256" key="6">
    <source>
        <dbReference type="ARBA" id="ARBA00023136"/>
    </source>
</evidence>
<dbReference type="GO" id="GO:0005886">
    <property type="term" value="C:plasma membrane"/>
    <property type="evidence" value="ECO:0007669"/>
    <property type="project" value="UniProtKB-SubCell"/>
</dbReference>
<gene>
    <name evidence="7 8" type="primary">lgt</name>
    <name evidence="8" type="ORF">COX41_03015</name>
</gene>
<feature type="transmembrane region" description="Helical" evidence="7">
    <location>
        <begin position="189"/>
        <end position="206"/>
    </location>
</feature>
<dbReference type="UniPathway" id="UPA00664"/>
<reference evidence="8 9" key="1">
    <citation type="submission" date="2017-09" db="EMBL/GenBank/DDBJ databases">
        <title>Depth-based differentiation of microbial function through sediment-hosted aquifers and enrichment of novel symbionts in the deep terrestrial subsurface.</title>
        <authorList>
            <person name="Probst A.J."/>
            <person name="Ladd B."/>
            <person name="Jarett J.K."/>
            <person name="Geller-Mcgrath D.E."/>
            <person name="Sieber C.M."/>
            <person name="Emerson J.B."/>
            <person name="Anantharaman K."/>
            <person name="Thomas B.C."/>
            <person name="Malmstrom R."/>
            <person name="Stieglmeier M."/>
            <person name="Klingl A."/>
            <person name="Woyke T."/>
            <person name="Ryan C.M."/>
            <person name="Banfield J.F."/>
        </authorList>
    </citation>
    <scope>NUCLEOTIDE SEQUENCE [LARGE SCALE GENOMIC DNA]</scope>
    <source>
        <strain evidence="8">CG23_combo_of_CG06-09_8_20_14_all_41_10</strain>
    </source>
</reference>